<name>X1DYE1_9ZZZZ</name>
<accession>X1DYE1</accession>
<comment type="caution">
    <text evidence="1">The sequence shown here is derived from an EMBL/GenBank/DDBJ whole genome shotgun (WGS) entry which is preliminary data.</text>
</comment>
<dbReference type="AlphaFoldDB" id="X1DYE1"/>
<reference evidence="1" key="1">
    <citation type="journal article" date="2014" name="Front. Microbiol.">
        <title>High frequency of phylogenetically diverse reductive dehalogenase-homologous genes in deep subseafloor sedimentary metagenomes.</title>
        <authorList>
            <person name="Kawai M."/>
            <person name="Futagami T."/>
            <person name="Toyoda A."/>
            <person name="Takaki Y."/>
            <person name="Nishi S."/>
            <person name="Hori S."/>
            <person name="Arai W."/>
            <person name="Tsubouchi T."/>
            <person name="Morono Y."/>
            <person name="Uchiyama I."/>
            <person name="Ito T."/>
            <person name="Fujiyama A."/>
            <person name="Inagaki F."/>
            <person name="Takami H."/>
        </authorList>
    </citation>
    <scope>NUCLEOTIDE SEQUENCE</scope>
    <source>
        <strain evidence="1">Expedition CK06-06</strain>
    </source>
</reference>
<dbReference type="EMBL" id="BART01039362">
    <property type="protein sequence ID" value="GAH13210.1"/>
    <property type="molecule type" value="Genomic_DNA"/>
</dbReference>
<proteinExistence type="predicted"/>
<evidence type="ECO:0000313" key="1">
    <source>
        <dbReference type="EMBL" id="GAH13210.1"/>
    </source>
</evidence>
<organism evidence="1">
    <name type="scientific">marine sediment metagenome</name>
    <dbReference type="NCBI Taxonomy" id="412755"/>
    <lineage>
        <taxon>unclassified sequences</taxon>
        <taxon>metagenomes</taxon>
        <taxon>ecological metagenomes</taxon>
    </lineage>
</organism>
<feature type="non-terminal residue" evidence="1">
    <location>
        <position position="122"/>
    </location>
</feature>
<feature type="non-terminal residue" evidence="1">
    <location>
        <position position="1"/>
    </location>
</feature>
<sequence length="122" mass="13555">QLHDSNEPGSGYQRREKSNVNLDIYGGGLGLGLRYSLAQIQIGLAGYRGTLSDKKYGFADNAFSQHYISAGATYIKLGINLYETKTFRLQLDGTLEKWHGLDIDNVEIENEEFATYTAVKAT</sequence>
<gene>
    <name evidence="1" type="ORF">S01H4_64740</name>
</gene>
<protein>
    <submittedName>
        <fullName evidence="1">Uncharacterized protein</fullName>
    </submittedName>
</protein>